<feature type="region of interest" description="Disordered" evidence="1">
    <location>
        <begin position="290"/>
        <end position="373"/>
    </location>
</feature>
<evidence type="ECO:0000256" key="1">
    <source>
        <dbReference type="SAM" id="MobiDB-lite"/>
    </source>
</evidence>
<sequence>KKNMQVAPHGLQSVIPSATPTLLRLLTELLRYDSKTRPSADEALSFEYFRERDEQDLAIEAEDHSLTDEPWLPVNEPDPPASSADPPLELDSVPDDEPPPADAVSGATFGVSGATLASAQQLIHRRGSIVGAVGLEWDRRPSLQNLRDPMHKATAVGRGIKPIDTAAAVAAAATAGRAAAGQTEKDFNLPMIPLSPLGLMSGSGWDGTEQAAGGEVENVVMGTGSAVGEGVAEERAIELIDGIEDVNDVAARAGGDVVMAEAVEVEGVDVDGYERKIDALLREIDSVNADRKKTKHKSGPPSEMSTPANTDTLASPYVDDAAQPEAPSSAGSFFFRKSHRSLPPRKAKQSKTTPSTSPERSVIPPLANPDRMDIDTSNIYLDQLQSSSRSSLVTPPTPHAEHTIGISPYAASSQPNLQFYNHDYQPPKAQTPPTSILPSTSKSKLFNRDRTNSSSLSPIALRSFLPSTSRPTSPADLRTQPQVPGFSPSPTPSSSMPLLVSTTGSKGSAGGPLNTPVAHAHPVTVPSDNPSPMHIRVTHYGNHLKSWKHHCQHEAPTARTEFTPQHYKPTHRFTMPHPQGPQSELGPSHQTSFGAAFEGWGAVGGWPREDVEAVGGGNVAWP</sequence>
<keyword evidence="3" id="KW-1185">Reference proteome</keyword>
<organism evidence="2 3">
    <name type="scientific">Jimgerdemannia flammicorona</name>
    <dbReference type="NCBI Taxonomy" id="994334"/>
    <lineage>
        <taxon>Eukaryota</taxon>
        <taxon>Fungi</taxon>
        <taxon>Fungi incertae sedis</taxon>
        <taxon>Mucoromycota</taxon>
        <taxon>Mucoromycotina</taxon>
        <taxon>Endogonomycetes</taxon>
        <taxon>Endogonales</taxon>
        <taxon>Endogonaceae</taxon>
        <taxon>Jimgerdemannia</taxon>
    </lineage>
</organism>
<proteinExistence type="predicted"/>
<dbReference type="AlphaFoldDB" id="A0A433PIF5"/>
<dbReference type="EMBL" id="RBNJ01023198">
    <property type="protein sequence ID" value="RUS17334.1"/>
    <property type="molecule type" value="Genomic_DNA"/>
</dbReference>
<dbReference type="SUPFAM" id="SSF56112">
    <property type="entry name" value="Protein kinase-like (PK-like)"/>
    <property type="match status" value="1"/>
</dbReference>
<comment type="caution">
    <text evidence="2">The sequence shown here is derived from an EMBL/GenBank/DDBJ whole genome shotgun (WGS) entry which is preliminary data.</text>
</comment>
<evidence type="ECO:0000313" key="2">
    <source>
        <dbReference type="EMBL" id="RUS17334.1"/>
    </source>
</evidence>
<feature type="compositionally biased region" description="Low complexity" evidence="1">
    <location>
        <begin position="81"/>
        <end position="91"/>
    </location>
</feature>
<dbReference type="Gene3D" id="1.10.510.10">
    <property type="entry name" value="Transferase(Phosphotransferase) domain 1"/>
    <property type="match status" value="1"/>
</dbReference>
<feature type="region of interest" description="Disordered" evidence="1">
    <location>
        <begin position="57"/>
        <end position="107"/>
    </location>
</feature>
<dbReference type="InterPro" id="IPR011009">
    <property type="entry name" value="Kinase-like_dom_sf"/>
</dbReference>
<evidence type="ECO:0000313" key="3">
    <source>
        <dbReference type="Proteomes" id="UP000274822"/>
    </source>
</evidence>
<feature type="compositionally biased region" description="Polar residues" evidence="1">
    <location>
        <begin position="303"/>
        <end position="313"/>
    </location>
</feature>
<dbReference type="Proteomes" id="UP000274822">
    <property type="component" value="Unassembled WGS sequence"/>
</dbReference>
<reference evidence="2 3" key="1">
    <citation type="journal article" date="2018" name="New Phytol.">
        <title>Phylogenomics of Endogonaceae and evolution of mycorrhizas within Mucoromycota.</title>
        <authorList>
            <person name="Chang Y."/>
            <person name="Desiro A."/>
            <person name="Na H."/>
            <person name="Sandor L."/>
            <person name="Lipzen A."/>
            <person name="Clum A."/>
            <person name="Barry K."/>
            <person name="Grigoriev I.V."/>
            <person name="Martin F.M."/>
            <person name="Stajich J.E."/>
            <person name="Smith M.E."/>
            <person name="Bonito G."/>
            <person name="Spatafora J.W."/>
        </authorList>
    </citation>
    <scope>NUCLEOTIDE SEQUENCE [LARGE SCALE GENOMIC DNA]</scope>
    <source>
        <strain evidence="2 3">AD002</strain>
    </source>
</reference>
<evidence type="ECO:0008006" key="4">
    <source>
        <dbReference type="Google" id="ProtNLM"/>
    </source>
</evidence>
<feature type="compositionally biased region" description="Low complexity" evidence="1">
    <location>
        <begin position="492"/>
        <end position="503"/>
    </location>
</feature>
<feature type="compositionally biased region" description="Polar residues" evidence="1">
    <location>
        <begin position="350"/>
        <end position="359"/>
    </location>
</feature>
<feature type="compositionally biased region" description="Basic residues" evidence="1">
    <location>
        <begin position="336"/>
        <end position="349"/>
    </location>
</feature>
<gene>
    <name evidence="2" type="ORF">BC938DRAFT_476287</name>
</gene>
<feature type="compositionally biased region" description="Basic and acidic residues" evidence="1">
    <location>
        <begin position="57"/>
        <end position="67"/>
    </location>
</feature>
<feature type="non-terminal residue" evidence="2">
    <location>
        <position position="1"/>
    </location>
</feature>
<feature type="region of interest" description="Disordered" evidence="1">
    <location>
        <begin position="417"/>
        <end position="513"/>
    </location>
</feature>
<accession>A0A433PIF5</accession>
<name>A0A433PIF5_9FUNG</name>
<protein>
    <recommendedName>
        <fullName evidence="4">Protein kinase domain-containing protein</fullName>
    </recommendedName>
</protein>
<feature type="compositionally biased region" description="Polar residues" evidence="1">
    <location>
        <begin position="431"/>
        <end position="444"/>
    </location>
</feature>